<dbReference type="PRINTS" id="PR00080">
    <property type="entry name" value="SDRFAMILY"/>
</dbReference>
<evidence type="ECO:0000256" key="4">
    <source>
        <dbReference type="RuleBase" id="RU000363"/>
    </source>
</evidence>
<proteinExistence type="inferred from homology"/>
<evidence type="ECO:0000256" key="2">
    <source>
        <dbReference type="ARBA" id="ARBA00022857"/>
    </source>
</evidence>
<evidence type="ECO:0000313" key="5">
    <source>
        <dbReference type="EMBL" id="KAI9275838.1"/>
    </source>
</evidence>
<keyword evidence="6" id="KW-1185">Reference proteome</keyword>
<dbReference type="InterPro" id="IPR020904">
    <property type="entry name" value="Sc_DH/Rdtase_CS"/>
</dbReference>
<name>A0AAD5KM98_9FUNG</name>
<evidence type="ECO:0000313" key="6">
    <source>
        <dbReference type="Proteomes" id="UP001209540"/>
    </source>
</evidence>
<dbReference type="Pfam" id="PF00106">
    <property type="entry name" value="adh_short"/>
    <property type="match status" value="1"/>
</dbReference>
<dbReference type="InterPro" id="IPR036291">
    <property type="entry name" value="NAD(P)-bd_dom_sf"/>
</dbReference>
<reference evidence="5" key="2">
    <citation type="submission" date="2023-02" db="EMBL/GenBank/DDBJ databases">
        <authorList>
            <consortium name="DOE Joint Genome Institute"/>
            <person name="Mondo S.J."/>
            <person name="Chang Y."/>
            <person name="Wang Y."/>
            <person name="Ahrendt S."/>
            <person name="Andreopoulos W."/>
            <person name="Barry K."/>
            <person name="Beard J."/>
            <person name="Benny G.L."/>
            <person name="Blankenship S."/>
            <person name="Bonito G."/>
            <person name="Cuomo C."/>
            <person name="Desiro A."/>
            <person name="Gervers K.A."/>
            <person name="Hundley H."/>
            <person name="Kuo A."/>
            <person name="LaButti K."/>
            <person name="Lang B.F."/>
            <person name="Lipzen A."/>
            <person name="O'Donnell K."/>
            <person name="Pangilinan J."/>
            <person name="Reynolds N."/>
            <person name="Sandor L."/>
            <person name="Smith M.W."/>
            <person name="Tsang A."/>
            <person name="Grigoriev I.V."/>
            <person name="Stajich J.E."/>
            <person name="Spatafora J.W."/>
        </authorList>
    </citation>
    <scope>NUCLEOTIDE SEQUENCE</scope>
    <source>
        <strain evidence="5">RSA 2281</strain>
    </source>
</reference>
<dbReference type="Proteomes" id="UP001209540">
    <property type="component" value="Unassembled WGS sequence"/>
</dbReference>
<comment type="similarity">
    <text evidence="1 4">Belongs to the short-chain dehydrogenases/reductases (SDR) family.</text>
</comment>
<accession>A0AAD5KM98</accession>
<reference evidence="5" key="1">
    <citation type="journal article" date="2022" name="IScience">
        <title>Evolution of zygomycete secretomes and the origins of terrestrial fungal ecologies.</title>
        <authorList>
            <person name="Chang Y."/>
            <person name="Wang Y."/>
            <person name="Mondo S."/>
            <person name="Ahrendt S."/>
            <person name="Andreopoulos W."/>
            <person name="Barry K."/>
            <person name="Beard J."/>
            <person name="Benny G.L."/>
            <person name="Blankenship S."/>
            <person name="Bonito G."/>
            <person name="Cuomo C."/>
            <person name="Desiro A."/>
            <person name="Gervers K.A."/>
            <person name="Hundley H."/>
            <person name="Kuo A."/>
            <person name="LaButti K."/>
            <person name="Lang B.F."/>
            <person name="Lipzen A."/>
            <person name="O'Donnell K."/>
            <person name="Pangilinan J."/>
            <person name="Reynolds N."/>
            <person name="Sandor L."/>
            <person name="Smith M.E."/>
            <person name="Tsang A."/>
            <person name="Grigoriev I.V."/>
            <person name="Stajich J.E."/>
            <person name="Spatafora J.W."/>
        </authorList>
    </citation>
    <scope>NUCLEOTIDE SEQUENCE</scope>
    <source>
        <strain evidence="5">RSA 2281</strain>
    </source>
</reference>
<sequence length="297" mass="32006">MINSTESAFNSKIAVITGGSRGIGFNIAKALVERGVKVVLGDILDKEGNAAAKELNDQYDRQVAIYQHTDVTKYSDLKVLFSMAVEVFGGVDIAIMNAGITGPLAGGVFTPLDDEADMRIQEINLGGVIKGDKVALLHMAKQNRGGVIINTGSMSGLTSLSILGQYTASKHGIVGWTRCLANMKEVCNVRVNAVCPCVCDTDLNNNLDSKESFDFLEATPKTKMEHIVKAMLQCIEDPTLAGDLLLALPDGVHFQPSLALPDTEEMSEFLKKLPHVQEQANNRYKKILAEAIKNAGI</sequence>
<dbReference type="GO" id="GO:0005737">
    <property type="term" value="C:cytoplasm"/>
    <property type="evidence" value="ECO:0007669"/>
    <property type="project" value="TreeGrafter"/>
</dbReference>
<dbReference type="Gene3D" id="3.40.50.720">
    <property type="entry name" value="NAD(P)-binding Rossmann-like Domain"/>
    <property type="match status" value="1"/>
</dbReference>
<dbReference type="PANTHER" id="PTHR44229">
    <property type="entry name" value="15-HYDROXYPROSTAGLANDIN DEHYDROGENASE [NAD(+)]"/>
    <property type="match status" value="1"/>
</dbReference>
<evidence type="ECO:0000256" key="1">
    <source>
        <dbReference type="ARBA" id="ARBA00006484"/>
    </source>
</evidence>
<dbReference type="GO" id="GO:0016616">
    <property type="term" value="F:oxidoreductase activity, acting on the CH-OH group of donors, NAD or NADP as acceptor"/>
    <property type="evidence" value="ECO:0007669"/>
    <property type="project" value="TreeGrafter"/>
</dbReference>
<keyword evidence="3" id="KW-0560">Oxidoreductase</keyword>
<evidence type="ECO:0000256" key="3">
    <source>
        <dbReference type="ARBA" id="ARBA00023002"/>
    </source>
</evidence>
<comment type="caution">
    <text evidence="5">The sequence shown here is derived from an EMBL/GenBank/DDBJ whole genome shotgun (WGS) entry which is preliminary data.</text>
</comment>
<dbReference type="PRINTS" id="PR00081">
    <property type="entry name" value="GDHRDH"/>
</dbReference>
<keyword evidence="2" id="KW-0521">NADP</keyword>
<dbReference type="AlphaFoldDB" id="A0AAD5KM98"/>
<dbReference type="SUPFAM" id="SSF51735">
    <property type="entry name" value="NAD(P)-binding Rossmann-fold domains"/>
    <property type="match status" value="1"/>
</dbReference>
<gene>
    <name evidence="5" type="ORF">BDA99DRAFT_496574</name>
</gene>
<dbReference type="PROSITE" id="PS00061">
    <property type="entry name" value="ADH_SHORT"/>
    <property type="match status" value="1"/>
</dbReference>
<organism evidence="5 6">
    <name type="scientific">Phascolomyces articulosus</name>
    <dbReference type="NCBI Taxonomy" id="60185"/>
    <lineage>
        <taxon>Eukaryota</taxon>
        <taxon>Fungi</taxon>
        <taxon>Fungi incertae sedis</taxon>
        <taxon>Mucoromycota</taxon>
        <taxon>Mucoromycotina</taxon>
        <taxon>Mucoromycetes</taxon>
        <taxon>Mucorales</taxon>
        <taxon>Lichtheimiaceae</taxon>
        <taxon>Phascolomyces</taxon>
    </lineage>
</organism>
<dbReference type="PANTHER" id="PTHR44229:SF4">
    <property type="entry name" value="15-HYDROXYPROSTAGLANDIN DEHYDROGENASE [NAD(+)]"/>
    <property type="match status" value="1"/>
</dbReference>
<protein>
    <submittedName>
        <fullName evidence="5">Uncharacterized protein</fullName>
    </submittedName>
</protein>
<dbReference type="EMBL" id="JAIXMP010000003">
    <property type="protein sequence ID" value="KAI9275838.1"/>
    <property type="molecule type" value="Genomic_DNA"/>
</dbReference>
<dbReference type="InterPro" id="IPR002347">
    <property type="entry name" value="SDR_fam"/>
</dbReference>